<name>A0ABP1FMM7_9CHLO</name>
<protein>
    <submittedName>
        <fullName evidence="1">G2674 protein</fullName>
    </submittedName>
</protein>
<accession>A0ABP1FMM7</accession>
<comment type="caution">
    <text evidence="1">The sequence shown here is derived from an EMBL/GenBank/DDBJ whole genome shotgun (WGS) entry which is preliminary data.</text>
</comment>
<gene>
    <name evidence="1" type="primary">g2674</name>
    <name evidence="1" type="ORF">VP750_LOCUS2290</name>
</gene>
<sequence length="285" mass="31735">MVKGSNRQAQIPKGSMHVRWSHRHASNPALDLPVFLLSLPQSQARRTAIEPRIRMHASNLTLVQPYDGRRPRMERIEGQQVPANLNVEGYEELDIRLPATCLGTTAVQLAVAVSHLKAVLEAYTSGASLALIMEDDMDILRWPSAPLLFTAPPDWDALSLYMMGPDADAIYRSPQSLWVPWHTKIFSAGAYIMHRPAMRKLLQALLPGAAESGVMRVVDLTPIEPHGCQSERVMFSQVRAFVCTDFTLVESSGESTLDTSHRPMHDATAELVQQIVQEQGFTLIY</sequence>
<dbReference type="Proteomes" id="UP001497392">
    <property type="component" value="Unassembled WGS sequence"/>
</dbReference>
<keyword evidence="2" id="KW-1185">Reference proteome</keyword>
<proteinExistence type="predicted"/>
<evidence type="ECO:0000313" key="2">
    <source>
        <dbReference type="Proteomes" id="UP001497392"/>
    </source>
</evidence>
<organism evidence="1 2">
    <name type="scientific">Coccomyxa viridis</name>
    <dbReference type="NCBI Taxonomy" id="1274662"/>
    <lineage>
        <taxon>Eukaryota</taxon>
        <taxon>Viridiplantae</taxon>
        <taxon>Chlorophyta</taxon>
        <taxon>core chlorophytes</taxon>
        <taxon>Trebouxiophyceae</taxon>
        <taxon>Trebouxiophyceae incertae sedis</taxon>
        <taxon>Coccomyxaceae</taxon>
        <taxon>Coccomyxa</taxon>
    </lineage>
</organism>
<evidence type="ECO:0000313" key="1">
    <source>
        <dbReference type="EMBL" id="CAL5220631.1"/>
    </source>
</evidence>
<dbReference type="EMBL" id="CAXHTA020000004">
    <property type="protein sequence ID" value="CAL5220631.1"/>
    <property type="molecule type" value="Genomic_DNA"/>
</dbReference>
<reference evidence="1 2" key="1">
    <citation type="submission" date="2024-06" db="EMBL/GenBank/DDBJ databases">
        <authorList>
            <person name="Kraege A."/>
            <person name="Thomma B."/>
        </authorList>
    </citation>
    <scope>NUCLEOTIDE SEQUENCE [LARGE SCALE GENOMIC DNA]</scope>
</reference>